<keyword evidence="2" id="KW-0808">Transferase</keyword>
<dbReference type="InterPro" id="IPR008271">
    <property type="entry name" value="Ser/Thr_kinase_AS"/>
</dbReference>
<dbReference type="CDD" id="cd14066">
    <property type="entry name" value="STKc_IRAK"/>
    <property type="match status" value="1"/>
</dbReference>
<feature type="region of interest" description="Disordered" evidence="8">
    <location>
        <begin position="340"/>
        <end position="364"/>
    </location>
</feature>
<accession>A0ABQ9KPY3</accession>
<dbReference type="InterPro" id="IPR017441">
    <property type="entry name" value="Protein_kinase_ATP_BS"/>
</dbReference>
<dbReference type="PANTHER" id="PTHR47989">
    <property type="entry name" value="OS01G0750732 PROTEIN"/>
    <property type="match status" value="1"/>
</dbReference>
<dbReference type="InterPro" id="IPR001245">
    <property type="entry name" value="Ser-Thr/Tyr_kinase_cat_dom"/>
</dbReference>
<keyword evidence="3 6" id="KW-0547">Nucleotide-binding</keyword>
<keyword evidence="1 7" id="KW-0723">Serine/threonine-protein kinase</keyword>
<dbReference type="EMBL" id="JARPOI010000017">
    <property type="protein sequence ID" value="KAJ9141345.1"/>
    <property type="molecule type" value="Genomic_DNA"/>
</dbReference>
<evidence type="ECO:0000256" key="1">
    <source>
        <dbReference type="ARBA" id="ARBA00022527"/>
    </source>
</evidence>
<reference evidence="10" key="1">
    <citation type="journal article" date="2023" name="Plant Biotechnol. J.">
        <title>Chromosome-level wild Hevea brasiliensis genome provides new tools for genomic-assisted breeding and valuable loci to elevate rubber yield.</title>
        <authorList>
            <person name="Cheng H."/>
            <person name="Song X."/>
            <person name="Hu Y."/>
            <person name="Wu T."/>
            <person name="Yang Q."/>
            <person name="An Z."/>
            <person name="Feng S."/>
            <person name="Deng Z."/>
            <person name="Wu W."/>
            <person name="Zeng X."/>
            <person name="Tu M."/>
            <person name="Wang X."/>
            <person name="Huang H."/>
        </authorList>
    </citation>
    <scope>NUCLEOTIDE SEQUENCE</scope>
    <source>
        <strain evidence="10">MT/VB/25A 57/8</strain>
    </source>
</reference>
<organism evidence="10 11">
    <name type="scientific">Hevea brasiliensis</name>
    <name type="common">Para rubber tree</name>
    <name type="synonym">Siphonia brasiliensis</name>
    <dbReference type="NCBI Taxonomy" id="3981"/>
    <lineage>
        <taxon>Eukaryota</taxon>
        <taxon>Viridiplantae</taxon>
        <taxon>Streptophyta</taxon>
        <taxon>Embryophyta</taxon>
        <taxon>Tracheophyta</taxon>
        <taxon>Spermatophyta</taxon>
        <taxon>Magnoliopsida</taxon>
        <taxon>eudicotyledons</taxon>
        <taxon>Gunneridae</taxon>
        <taxon>Pentapetalae</taxon>
        <taxon>rosids</taxon>
        <taxon>fabids</taxon>
        <taxon>Malpighiales</taxon>
        <taxon>Euphorbiaceae</taxon>
        <taxon>Crotonoideae</taxon>
        <taxon>Micrandreae</taxon>
        <taxon>Hevea</taxon>
    </lineage>
</organism>
<sequence length="392" mass="43147">MGSSSSCCGKDNIEDGANMVAGGSSSWRIFTCKELDAATNGFSEDNKLGEGGFGSVYWGKTSDGLQIAVKKLKAMTSKAEMEFAVEVEVLGRVRHKNLLGLRGYCVGADQRLIVYDYMPNLSLLSHLHGQFAGEVQLDWRRRIKIVLGSAEGLLYLHHEVTPHIIHRDIKASNILLDSDFEPLVADFGFAKLIPEGVSHMTTRVKGTLGYLAPEYAMWGKVSESCDVYSFGILLLEILTGRKPIEKLPGGVKRTITEWAEPLIVQGKFNDLVDPKLRGNFDENQLKQAINVAALCVQNEPDRRPNMKEVVSMLKGYDPRGRVMQSRIESAKYNEELLALDQTSDDDDGGGGCGGDDGGPEESGYGVFGAMEAQKMQDPYKRFGDNMKMAKYV</sequence>
<evidence type="ECO:0000256" key="2">
    <source>
        <dbReference type="ARBA" id="ARBA00022679"/>
    </source>
</evidence>
<protein>
    <recommendedName>
        <fullName evidence="9">Protein kinase domain-containing protein</fullName>
    </recommendedName>
</protein>
<dbReference type="InterPro" id="IPR011009">
    <property type="entry name" value="Kinase-like_dom_sf"/>
</dbReference>
<dbReference type="PROSITE" id="PS50011">
    <property type="entry name" value="PROTEIN_KINASE_DOM"/>
    <property type="match status" value="1"/>
</dbReference>
<dbReference type="SMART" id="SM00220">
    <property type="entry name" value="S_TKc"/>
    <property type="match status" value="1"/>
</dbReference>
<dbReference type="PANTHER" id="PTHR47989:SF20">
    <property type="entry name" value="PROTEIN KINASE DOMAIN-CONTAINING PROTEIN"/>
    <property type="match status" value="1"/>
</dbReference>
<gene>
    <name evidence="10" type="ORF">P3X46_031887</name>
</gene>
<dbReference type="Pfam" id="PF07714">
    <property type="entry name" value="PK_Tyr_Ser-Thr"/>
    <property type="match status" value="1"/>
</dbReference>
<keyword evidence="11" id="KW-1185">Reference proteome</keyword>
<proteinExistence type="inferred from homology"/>
<evidence type="ECO:0000259" key="9">
    <source>
        <dbReference type="PROSITE" id="PS50011"/>
    </source>
</evidence>
<name>A0ABQ9KPY3_HEVBR</name>
<keyword evidence="5 6" id="KW-0067">ATP-binding</keyword>
<evidence type="ECO:0000256" key="4">
    <source>
        <dbReference type="ARBA" id="ARBA00022777"/>
    </source>
</evidence>
<dbReference type="PROSITE" id="PS00107">
    <property type="entry name" value="PROTEIN_KINASE_ATP"/>
    <property type="match status" value="1"/>
</dbReference>
<evidence type="ECO:0000256" key="7">
    <source>
        <dbReference type="RuleBase" id="RU000304"/>
    </source>
</evidence>
<dbReference type="PROSITE" id="PS00108">
    <property type="entry name" value="PROTEIN_KINASE_ST"/>
    <property type="match status" value="1"/>
</dbReference>
<dbReference type="Gene3D" id="1.10.510.10">
    <property type="entry name" value="Transferase(Phosphotransferase) domain 1"/>
    <property type="match status" value="1"/>
</dbReference>
<evidence type="ECO:0000256" key="6">
    <source>
        <dbReference type="PROSITE-ProRule" id="PRU10141"/>
    </source>
</evidence>
<evidence type="ECO:0000313" key="10">
    <source>
        <dbReference type="EMBL" id="KAJ9141345.1"/>
    </source>
</evidence>
<evidence type="ECO:0000256" key="3">
    <source>
        <dbReference type="ARBA" id="ARBA00022741"/>
    </source>
</evidence>
<dbReference type="Proteomes" id="UP001174677">
    <property type="component" value="Chromosome 17"/>
</dbReference>
<comment type="caution">
    <text evidence="10">The sequence shown here is derived from an EMBL/GenBank/DDBJ whole genome shotgun (WGS) entry which is preliminary data.</text>
</comment>
<comment type="similarity">
    <text evidence="7">Belongs to the protein kinase superfamily.</text>
</comment>
<feature type="domain" description="Protein kinase" evidence="9">
    <location>
        <begin position="42"/>
        <end position="320"/>
    </location>
</feature>
<dbReference type="SUPFAM" id="SSF56112">
    <property type="entry name" value="Protein kinase-like (PK-like)"/>
    <property type="match status" value="1"/>
</dbReference>
<keyword evidence="4" id="KW-0418">Kinase</keyword>
<dbReference type="InterPro" id="IPR000719">
    <property type="entry name" value="Prot_kinase_dom"/>
</dbReference>
<evidence type="ECO:0000256" key="8">
    <source>
        <dbReference type="SAM" id="MobiDB-lite"/>
    </source>
</evidence>
<evidence type="ECO:0000313" key="11">
    <source>
        <dbReference type="Proteomes" id="UP001174677"/>
    </source>
</evidence>
<feature type="binding site" evidence="6">
    <location>
        <position position="71"/>
    </location>
    <ligand>
        <name>ATP</name>
        <dbReference type="ChEBI" id="CHEBI:30616"/>
    </ligand>
</feature>
<dbReference type="Gene3D" id="3.30.200.20">
    <property type="entry name" value="Phosphorylase Kinase, domain 1"/>
    <property type="match status" value="1"/>
</dbReference>
<evidence type="ECO:0000256" key="5">
    <source>
        <dbReference type="ARBA" id="ARBA00022840"/>
    </source>
</evidence>